<dbReference type="InterPro" id="IPR012340">
    <property type="entry name" value="NA-bd_OB-fold"/>
</dbReference>
<evidence type="ECO:0008006" key="3">
    <source>
        <dbReference type="Google" id="ProtNLM"/>
    </source>
</evidence>
<dbReference type="Proteomes" id="UP000000758">
    <property type="component" value="Chromosome"/>
</dbReference>
<sequence>MSGISPDYCSSCKHTVWPPSGRCPRCLGRTVRGILPDTGRIVGFSGDKSGRYCLVDMDGVRLVASYSGKSPADGQKVRLLRAWTEGGRSRFEVGPS</sequence>
<dbReference type="EMBL" id="DP000238">
    <property type="protein sequence ID" value="ABK77219.1"/>
    <property type="molecule type" value="Genomic_DNA"/>
</dbReference>
<protein>
    <recommendedName>
        <fullName evidence="3">DUF35 domain-containing protein</fullName>
    </recommendedName>
</protein>
<organism evidence="1 2">
    <name type="scientific">Cenarchaeum symbiosum (strain A)</name>
    <dbReference type="NCBI Taxonomy" id="414004"/>
    <lineage>
        <taxon>Archaea</taxon>
        <taxon>Nitrososphaerota</taxon>
        <taxon>Candidatus Cenarchaeales</taxon>
        <taxon>Candidatus Cenarchaeaceae</taxon>
        <taxon>Candidatus Cenarchaeum</taxon>
    </lineage>
</organism>
<keyword evidence="2" id="KW-1185">Reference proteome</keyword>
<dbReference type="SUPFAM" id="SSF50249">
    <property type="entry name" value="Nucleic acid-binding proteins"/>
    <property type="match status" value="1"/>
</dbReference>
<evidence type="ECO:0000313" key="2">
    <source>
        <dbReference type="Proteomes" id="UP000000758"/>
    </source>
</evidence>
<dbReference type="STRING" id="414004.CENSYa_0586"/>
<gene>
    <name evidence="1" type="ordered locus">CENSYa_0586</name>
</gene>
<evidence type="ECO:0000313" key="1">
    <source>
        <dbReference type="EMBL" id="ABK77219.1"/>
    </source>
</evidence>
<dbReference type="HOGENOM" id="CLU_168008_0_0_2"/>
<name>A0RV52_CENSY</name>
<accession>A0RV52</accession>
<dbReference type="KEGG" id="csy:CENSYa_0586"/>
<dbReference type="AlphaFoldDB" id="A0RV52"/>
<proteinExistence type="predicted"/>
<reference evidence="1 2" key="1">
    <citation type="journal article" date="2006" name="Proc. Natl. Acad. Sci. U.S.A.">
        <title>Genomic analysis of the uncultivated marine crenarchaeote Cenarchaeum symbiosum.</title>
        <authorList>
            <person name="Hallam S.J."/>
            <person name="Konstantinidis K.T."/>
            <person name="Putnam N."/>
            <person name="Schleper C."/>
            <person name="Watanabe Y."/>
            <person name="Sugahara J."/>
            <person name="Preston C."/>
            <person name="de la Torre J."/>
            <person name="Richardson P.M."/>
            <person name="DeLong E.F."/>
        </authorList>
    </citation>
    <scope>NUCLEOTIDE SEQUENCE [LARGE SCALE GENOMIC DNA]</scope>
    <source>
        <strain evidence="2">A</strain>
    </source>
</reference>
<dbReference type="EnsemblBacteria" id="ABK77219">
    <property type="protein sequence ID" value="ABK77219"/>
    <property type="gene ID" value="CENSYa_0586"/>
</dbReference>